<proteinExistence type="predicted"/>
<organism evidence="1 2">
    <name type="scientific">Globodera rostochiensis</name>
    <name type="common">Golden nematode worm</name>
    <name type="synonym">Heterodera rostochiensis</name>
    <dbReference type="NCBI Taxonomy" id="31243"/>
    <lineage>
        <taxon>Eukaryota</taxon>
        <taxon>Metazoa</taxon>
        <taxon>Ecdysozoa</taxon>
        <taxon>Nematoda</taxon>
        <taxon>Chromadorea</taxon>
        <taxon>Rhabditida</taxon>
        <taxon>Tylenchina</taxon>
        <taxon>Tylenchomorpha</taxon>
        <taxon>Tylenchoidea</taxon>
        <taxon>Heteroderidae</taxon>
        <taxon>Heteroderinae</taxon>
        <taxon>Globodera</taxon>
    </lineage>
</organism>
<reference evidence="2" key="1">
    <citation type="submission" date="2022-11" db="UniProtKB">
        <authorList>
            <consortium name="WormBaseParasite"/>
        </authorList>
    </citation>
    <scope>IDENTIFICATION</scope>
</reference>
<dbReference type="WBParaSite" id="Gr19_v10_g17710.t1">
    <property type="protein sequence ID" value="Gr19_v10_g17710.t1"/>
    <property type="gene ID" value="Gr19_v10_g17710"/>
</dbReference>
<sequence length="88" mass="9849">MMKNGDTKAALLSRKEHKRCPWHIRFGPPVLSRYSSVAVGLAPTNLFMAEDGAGGGRFHRGRIGILWLEAEDRHGEVVHVVLSSWKQK</sequence>
<evidence type="ECO:0000313" key="2">
    <source>
        <dbReference type="WBParaSite" id="Gr19_v10_g17710.t1"/>
    </source>
</evidence>
<dbReference type="Proteomes" id="UP000887572">
    <property type="component" value="Unplaced"/>
</dbReference>
<dbReference type="AlphaFoldDB" id="A0A914HJC6"/>
<evidence type="ECO:0000313" key="1">
    <source>
        <dbReference type="Proteomes" id="UP000887572"/>
    </source>
</evidence>
<protein>
    <submittedName>
        <fullName evidence="2">Uncharacterized protein</fullName>
    </submittedName>
</protein>
<name>A0A914HJC6_GLORO</name>
<keyword evidence="1" id="KW-1185">Reference proteome</keyword>
<accession>A0A914HJC6</accession>